<dbReference type="PANTHER" id="PTHR36838">
    <property type="entry name" value="AUXIN EFFLUX CARRIER FAMILY PROTEIN"/>
    <property type="match status" value="1"/>
</dbReference>
<keyword evidence="6 7" id="KW-0472">Membrane</keyword>
<dbReference type="GO" id="GO:0055085">
    <property type="term" value="P:transmembrane transport"/>
    <property type="evidence" value="ECO:0007669"/>
    <property type="project" value="InterPro"/>
</dbReference>
<sequence length="291" mass="32279">MITVIGIYVFIVLGFLSKKKFNEIDGKTLVILSTYFLQPFLTLWGIMLVPLNFDLIISPVAYLAAVFASLIFTFILTFILLKDKKEKIIASLTPLIGNTGNLGIPLSYALFGDIGASIATMVNLANIFFIYSFGIFFFASGKYDFKEAFAKILKIPVMWFGILALIINISGVTFNKDIMKILQMGAFASIVVQLLIFGIYVAEIKTREVSLKLTSITVINKFAVFPAVGFLVLKLFGLNPLFFKAVMLEILTPLAVTNVNLAALFDLYPRKVAMLVIITSLLFLGVIFFLI</sequence>
<organism evidence="8 9">
    <name type="scientific">Nautilia profundicola (strain ATCC BAA-1463 / DSM 18972 / AmH)</name>
    <dbReference type="NCBI Taxonomy" id="598659"/>
    <lineage>
        <taxon>Bacteria</taxon>
        <taxon>Pseudomonadati</taxon>
        <taxon>Campylobacterota</taxon>
        <taxon>Epsilonproteobacteria</taxon>
        <taxon>Nautiliales</taxon>
        <taxon>Nautiliaceae</taxon>
        <taxon>Nautilia</taxon>
    </lineage>
</organism>
<evidence type="ECO:0000256" key="5">
    <source>
        <dbReference type="ARBA" id="ARBA00022989"/>
    </source>
</evidence>
<dbReference type="GO" id="GO:0016020">
    <property type="term" value="C:membrane"/>
    <property type="evidence" value="ECO:0007669"/>
    <property type="project" value="UniProtKB-SubCell"/>
</dbReference>
<dbReference type="Pfam" id="PF03547">
    <property type="entry name" value="Mem_trans"/>
    <property type="match status" value="2"/>
</dbReference>
<comment type="subcellular location">
    <subcellularLocation>
        <location evidence="1">Membrane</location>
        <topology evidence="1">Multi-pass membrane protein</topology>
    </subcellularLocation>
</comment>
<reference evidence="8 9" key="1">
    <citation type="journal article" date="2009" name="PLoS Genet.">
        <title>Adaptations to submarine hydrothermal environments exemplified by the genome of Nautilia profundicola.</title>
        <authorList>
            <person name="Campbell B.J."/>
            <person name="Smith J.L."/>
            <person name="Hanson T.E."/>
            <person name="Klotz M.G."/>
            <person name="Stein L.Y."/>
            <person name="Lee C.K."/>
            <person name="Wu D."/>
            <person name="Robinson J.M."/>
            <person name="Khouri H.M."/>
            <person name="Eisen J.A."/>
            <person name="Cary S.C."/>
        </authorList>
    </citation>
    <scope>NUCLEOTIDE SEQUENCE [LARGE SCALE GENOMIC DNA]</scope>
    <source>
        <strain evidence="9">ATCC BAA-1463 / DSM 18972 / AmH</strain>
    </source>
</reference>
<feature type="transmembrane region" description="Helical" evidence="7">
    <location>
        <begin position="28"/>
        <end position="48"/>
    </location>
</feature>
<accession>B9L5S4</accession>
<dbReference type="STRING" id="598659.NAMH_1319"/>
<evidence type="ECO:0000256" key="7">
    <source>
        <dbReference type="SAM" id="Phobius"/>
    </source>
</evidence>
<feature type="transmembrane region" description="Helical" evidence="7">
    <location>
        <begin position="181"/>
        <end position="201"/>
    </location>
</feature>
<feature type="transmembrane region" description="Helical" evidence="7">
    <location>
        <begin position="60"/>
        <end position="81"/>
    </location>
</feature>
<proteinExistence type="predicted"/>
<evidence type="ECO:0000313" key="8">
    <source>
        <dbReference type="EMBL" id="ACM92675.1"/>
    </source>
</evidence>
<keyword evidence="9" id="KW-1185">Reference proteome</keyword>
<evidence type="ECO:0000256" key="6">
    <source>
        <dbReference type="ARBA" id="ARBA00023136"/>
    </source>
</evidence>
<feature type="transmembrane region" description="Helical" evidence="7">
    <location>
        <begin position="117"/>
        <end position="140"/>
    </location>
</feature>
<dbReference type="OrthoDB" id="3238001at2"/>
<keyword evidence="5 7" id="KW-1133">Transmembrane helix</keyword>
<gene>
    <name evidence="8" type="ordered locus">NAMH_1319</name>
</gene>
<evidence type="ECO:0000256" key="3">
    <source>
        <dbReference type="ARBA" id="ARBA00022475"/>
    </source>
</evidence>
<name>B9L5S4_NAUPA</name>
<feature type="transmembrane region" description="Helical" evidence="7">
    <location>
        <begin position="152"/>
        <end position="175"/>
    </location>
</feature>
<keyword evidence="3" id="KW-1003">Cell membrane</keyword>
<evidence type="ECO:0000256" key="4">
    <source>
        <dbReference type="ARBA" id="ARBA00022692"/>
    </source>
</evidence>
<dbReference type="Proteomes" id="UP000000448">
    <property type="component" value="Chromosome"/>
</dbReference>
<feature type="transmembrane region" description="Helical" evidence="7">
    <location>
        <begin position="272"/>
        <end position="290"/>
    </location>
</feature>
<dbReference type="InterPro" id="IPR004776">
    <property type="entry name" value="Mem_transp_PIN-like"/>
</dbReference>
<dbReference type="EMBL" id="CP001279">
    <property type="protein sequence ID" value="ACM92675.1"/>
    <property type="molecule type" value="Genomic_DNA"/>
</dbReference>
<keyword evidence="4 7" id="KW-0812">Transmembrane</keyword>
<dbReference type="PANTHER" id="PTHR36838:SF3">
    <property type="entry name" value="TRANSPORTER AUXIN EFFLUX CARRIER EC FAMILY"/>
    <property type="match status" value="1"/>
</dbReference>
<evidence type="ECO:0000256" key="2">
    <source>
        <dbReference type="ARBA" id="ARBA00022448"/>
    </source>
</evidence>
<dbReference type="KEGG" id="nam:NAMH_1319"/>
<dbReference type="RefSeq" id="WP_015901727.1">
    <property type="nucleotide sequence ID" value="NC_012115.1"/>
</dbReference>
<feature type="transmembrane region" description="Helical" evidence="7">
    <location>
        <begin position="88"/>
        <end position="111"/>
    </location>
</feature>
<protein>
    <submittedName>
        <fullName evidence="8">Auxin Efflux Carrier</fullName>
    </submittedName>
</protein>
<dbReference type="eggNOG" id="COG0679">
    <property type="taxonomic scope" value="Bacteria"/>
</dbReference>
<dbReference type="AlphaFoldDB" id="B9L5S4"/>
<dbReference type="HOGENOM" id="CLU_056175_4_3_7"/>
<evidence type="ECO:0000256" key="1">
    <source>
        <dbReference type="ARBA" id="ARBA00004141"/>
    </source>
</evidence>
<keyword evidence="2" id="KW-0813">Transport</keyword>
<feature type="transmembrane region" description="Helical" evidence="7">
    <location>
        <begin position="213"/>
        <end position="236"/>
    </location>
</feature>
<evidence type="ECO:0000313" key="9">
    <source>
        <dbReference type="Proteomes" id="UP000000448"/>
    </source>
</evidence>